<proteinExistence type="predicted"/>
<dbReference type="InterPro" id="IPR052999">
    <property type="entry name" value="PTS1_Protein"/>
</dbReference>
<evidence type="ECO:0000313" key="2">
    <source>
        <dbReference type="Proteomes" id="UP000799324"/>
    </source>
</evidence>
<dbReference type="EMBL" id="MU004311">
    <property type="protein sequence ID" value="KAF2658911.1"/>
    <property type="molecule type" value="Genomic_DNA"/>
</dbReference>
<protein>
    <submittedName>
        <fullName evidence="1">Uncharacterized protein</fullName>
    </submittedName>
</protein>
<organism evidence="1 2">
    <name type="scientific">Lophiostoma macrostomum CBS 122681</name>
    <dbReference type="NCBI Taxonomy" id="1314788"/>
    <lineage>
        <taxon>Eukaryota</taxon>
        <taxon>Fungi</taxon>
        <taxon>Dikarya</taxon>
        <taxon>Ascomycota</taxon>
        <taxon>Pezizomycotina</taxon>
        <taxon>Dothideomycetes</taxon>
        <taxon>Pleosporomycetidae</taxon>
        <taxon>Pleosporales</taxon>
        <taxon>Lophiostomataceae</taxon>
        <taxon>Lophiostoma</taxon>
    </lineage>
</organism>
<keyword evidence="2" id="KW-1185">Reference proteome</keyword>
<sequence length="142" mass="16184">MRLRATKTDLTCSRQDWIYDAASHQRGTAWPQKLYADDLKPTDQTFHSHRDFGWNSREINYGLYFSDDSILNGVESELVVLGEVMAQDLAKMVGWHLRAKMRVELSVEGCEKVQWGVELFWTLLVSTGSAGSDAVQDNEQEV</sequence>
<dbReference type="InterPro" id="IPR029032">
    <property type="entry name" value="AhpD-like"/>
</dbReference>
<dbReference type="Gene3D" id="1.20.1290.10">
    <property type="entry name" value="AhpD-like"/>
    <property type="match status" value="1"/>
</dbReference>
<gene>
    <name evidence="1" type="ORF">K491DRAFT_713158</name>
</gene>
<dbReference type="PANTHER" id="PTHR28180:SF5">
    <property type="entry name" value="DNA POLYMERASE ALPHA SUBUNIT B"/>
    <property type="match status" value="1"/>
</dbReference>
<dbReference type="PANTHER" id="PTHR28180">
    <property type="entry name" value="CONSERVED MITOCHONDRIAL PROTEIN-RELATED"/>
    <property type="match status" value="1"/>
</dbReference>
<dbReference type="OrthoDB" id="5537330at2759"/>
<reference evidence="1" key="1">
    <citation type="journal article" date="2020" name="Stud. Mycol.">
        <title>101 Dothideomycetes genomes: a test case for predicting lifestyles and emergence of pathogens.</title>
        <authorList>
            <person name="Haridas S."/>
            <person name="Albert R."/>
            <person name="Binder M."/>
            <person name="Bloem J."/>
            <person name="Labutti K."/>
            <person name="Salamov A."/>
            <person name="Andreopoulos B."/>
            <person name="Baker S."/>
            <person name="Barry K."/>
            <person name="Bills G."/>
            <person name="Bluhm B."/>
            <person name="Cannon C."/>
            <person name="Castanera R."/>
            <person name="Culley D."/>
            <person name="Daum C."/>
            <person name="Ezra D."/>
            <person name="Gonzalez J."/>
            <person name="Henrissat B."/>
            <person name="Kuo A."/>
            <person name="Liang C."/>
            <person name="Lipzen A."/>
            <person name="Lutzoni F."/>
            <person name="Magnuson J."/>
            <person name="Mondo S."/>
            <person name="Nolan M."/>
            <person name="Ohm R."/>
            <person name="Pangilinan J."/>
            <person name="Park H.-J."/>
            <person name="Ramirez L."/>
            <person name="Alfaro M."/>
            <person name="Sun H."/>
            <person name="Tritt A."/>
            <person name="Yoshinaga Y."/>
            <person name="Zwiers L.-H."/>
            <person name="Turgeon B."/>
            <person name="Goodwin S."/>
            <person name="Spatafora J."/>
            <person name="Crous P."/>
            <person name="Grigoriev I."/>
        </authorList>
    </citation>
    <scope>NUCLEOTIDE SEQUENCE</scope>
    <source>
        <strain evidence="1">CBS 122681</strain>
    </source>
</reference>
<dbReference type="Proteomes" id="UP000799324">
    <property type="component" value="Unassembled WGS sequence"/>
</dbReference>
<accession>A0A6A6THT8</accession>
<dbReference type="AlphaFoldDB" id="A0A6A6THT8"/>
<evidence type="ECO:0000313" key="1">
    <source>
        <dbReference type="EMBL" id="KAF2658911.1"/>
    </source>
</evidence>
<name>A0A6A6THT8_9PLEO</name>